<organism evidence="1">
    <name type="scientific">Candidatus Kentrum sp. SD</name>
    <dbReference type="NCBI Taxonomy" id="2126332"/>
    <lineage>
        <taxon>Bacteria</taxon>
        <taxon>Pseudomonadati</taxon>
        <taxon>Pseudomonadota</taxon>
        <taxon>Gammaproteobacteria</taxon>
        <taxon>Candidatus Kentrum</taxon>
    </lineage>
</organism>
<dbReference type="EMBL" id="CAADHB010000089">
    <property type="protein sequence ID" value="VFK80165.1"/>
    <property type="molecule type" value="Genomic_DNA"/>
</dbReference>
<dbReference type="AlphaFoldDB" id="A0A451BPK0"/>
<gene>
    <name evidence="1" type="ORF">BECKSD772D_GA0070982_10898</name>
</gene>
<name>A0A451BPK0_9GAMM</name>
<evidence type="ECO:0000313" key="1">
    <source>
        <dbReference type="EMBL" id="VFK80165.1"/>
    </source>
</evidence>
<reference evidence="1" key="1">
    <citation type="submission" date="2019-02" db="EMBL/GenBank/DDBJ databases">
        <authorList>
            <person name="Gruber-Vodicka R. H."/>
            <person name="Seah K. B. B."/>
        </authorList>
    </citation>
    <scope>NUCLEOTIDE SEQUENCE</scope>
    <source>
        <strain evidence="1">BECK_S127</strain>
    </source>
</reference>
<sequence>MIKQTIGELLQEKVVLDIEGIDRMYLNPYQPMLRAGAGVATFSREEDRGAKVASTALMSPMTNLFEEVIRENLDLERPSWVMIFDRGINKCTPGTF</sequence>
<accession>A0A451BPK0</accession>
<protein>
    <submittedName>
        <fullName evidence="1">Uncharacterized protein</fullName>
    </submittedName>
</protein>
<proteinExistence type="predicted"/>